<dbReference type="PANTHER" id="PTHR24287">
    <property type="entry name" value="P450, PUTATIVE (EUROFUNG)-RELATED"/>
    <property type="match status" value="1"/>
</dbReference>
<dbReference type="InterPro" id="IPR036396">
    <property type="entry name" value="Cyt_P450_sf"/>
</dbReference>
<name>A0AAD6Z1K6_9AGAR</name>
<keyword evidence="6 8" id="KW-0408">Iron</keyword>
<keyword evidence="11" id="KW-1185">Reference proteome</keyword>
<evidence type="ECO:0000256" key="4">
    <source>
        <dbReference type="ARBA" id="ARBA00022723"/>
    </source>
</evidence>
<dbReference type="PANTHER" id="PTHR24287:SF1">
    <property type="entry name" value="P450, PUTATIVE (EUROFUNG)-RELATED"/>
    <property type="match status" value="1"/>
</dbReference>
<dbReference type="AlphaFoldDB" id="A0AAD6Z1K6"/>
<dbReference type="InterPro" id="IPR017972">
    <property type="entry name" value="Cyt_P450_CS"/>
</dbReference>
<dbReference type="PRINTS" id="PR00463">
    <property type="entry name" value="EP450I"/>
</dbReference>
<evidence type="ECO:0000256" key="3">
    <source>
        <dbReference type="ARBA" id="ARBA00022617"/>
    </source>
</evidence>
<feature type="binding site" description="axial binding residue" evidence="8">
    <location>
        <position position="516"/>
    </location>
    <ligand>
        <name>heme</name>
        <dbReference type="ChEBI" id="CHEBI:30413"/>
    </ligand>
    <ligandPart>
        <name>Fe</name>
        <dbReference type="ChEBI" id="CHEBI:18248"/>
    </ligandPart>
</feature>
<dbReference type="Proteomes" id="UP001218218">
    <property type="component" value="Unassembled WGS sequence"/>
</dbReference>
<dbReference type="PRINTS" id="PR00385">
    <property type="entry name" value="P450"/>
</dbReference>
<evidence type="ECO:0000256" key="5">
    <source>
        <dbReference type="ARBA" id="ARBA00023002"/>
    </source>
</evidence>
<sequence length="597" mass="67275">MSFPPGIIYSLKLLPGVLAPPLASYFLKWLSETYLNMSTPHWLFAPLCLLSFPLVFTARVQYKLYSDRRAATKRGAVIPPTVSSSVGGIDIVRKALRDRGTEYPGEPLGQLAKTLGNTYCLRILFEDQFFTCEPEHLKIILATEFNSFEKGEDTRVIFDPLLGSGIFSVDGELWKFHRAMTRPFFKRDRISDFELFDRHSRDAIASIQNRLREGYPIDFQDVVSRFAMDSSSEFLFGHNPHTLAAGLPYPSHIAAKSTSIAITDASNAFARALNLAQVVTMQRGAFGAAWPLTEFWHNRLTAPMRVVRNFLDPILSEAVARRRVNGEEKVVETAGEREVQDGESLVEHLLHYIQDRTMLRDEILNISTAGRDTTACLLTFVLYMLTSHPNALEKLRAEVLSTVGSSRAPTPEDFRDMKYMRAVLNETLRLYPPVPVNMRSTTAPVVLPSMTGGKPFYLPAKSRVPFSVIVMQRRTDLWGPDALEWDPERFIDERLNKYLTPNPFIFLPFNAGPRICLGQQFAYHEASFFLVRLLQAFSGAALVPAAQPIPYTPVAPNAEADPLGWKRSERLAIKSHLTMYIEGGLWVSMTETDSEEV</sequence>
<proteinExistence type="inferred from homology"/>
<keyword evidence="3 8" id="KW-0349">Heme</keyword>
<dbReference type="InterPro" id="IPR001128">
    <property type="entry name" value="Cyt_P450"/>
</dbReference>
<comment type="cofactor">
    <cofactor evidence="1 8">
        <name>heme</name>
        <dbReference type="ChEBI" id="CHEBI:30413"/>
    </cofactor>
</comment>
<evidence type="ECO:0000313" key="10">
    <source>
        <dbReference type="EMBL" id="KAJ7302822.1"/>
    </source>
</evidence>
<evidence type="ECO:0000256" key="8">
    <source>
        <dbReference type="PIRSR" id="PIRSR602401-1"/>
    </source>
</evidence>
<organism evidence="10 11">
    <name type="scientific">Mycena albidolilacea</name>
    <dbReference type="NCBI Taxonomy" id="1033008"/>
    <lineage>
        <taxon>Eukaryota</taxon>
        <taxon>Fungi</taxon>
        <taxon>Dikarya</taxon>
        <taxon>Basidiomycota</taxon>
        <taxon>Agaricomycotina</taxon>
        <taxon>Agaricomycetes</taxon>
        <taxon>Agaricomycetidae</taxon>
        <taxon>Agaricales</taxon>
        <taxon>Marasmiineae</taxon>
        <taxon>Mycenaceae</taxon>
        <taxon>Mycena</taxon>
    </lineage>
</organism>
<keyword evidence="5 9" id="KW-0560">Oxidoreductase</keyword>
<keyword evidence="4 8" id="KW-0479">Metal-binding</keyword>
<evidence type="ECO:0000256" key="1">
    <source>
        <dbReference type="ARBA" id="ARBA00001971"/>
    </source>
</evidence>
<reference evidence="10" key="1">
    <citation type="submission" date="2023-03" db="EMBL/GenBank/DDBJ databases">
        <title>Massive genome expansion in bonnet fungi (Mycena s.s.) driven by repeated elements and novel gene families across ecological guilds.</title>
        <authorList>
            <consortium name="Lawrence Berkeley National Laboratory"/>
            <person name="Harder C.B."/>
            <person name="Miyauchi S."/>
            <person name="Viragh M."/>
            <person name="Kuo A."/>
            <person name="Thoen E."/>
            <person name="Andreopoulos B."/>
            <person name="Lu D."/>
            <person name="Skrede I."/>
            <person name="Drula E."/>
            <person name="Henrissat B."/>
            <person name="Morin E."/>
            <person name="Kohler A."/>
            <person name="Barry K."/>
            <person name="LaButti K."/>
            <person name="Morin E."/>
            <person name="Salamov A."/>
            <person name="Lipzen A."/>
            <person name="Mereny Z."/>
            <person name="Hegedus B."/>
            <person name="Baldrian P."/>
            <person name="Stursova M."/>
            <person name="Weitz H."/>
            <person name="Taylor A."/>
            <person name="Grigoriev I.V."/>
            <person name="Nagy L.G."/>
            <person name="Martin F."/>
            <person name="Kauserud H."/>
        </authorList>
    </citation>
    <scope>NUCLEOTIDE SEQUENCE</scope>
    <source>
        <strain evidence="10">CBHHK002</strain>
    </source>
</reference>
<gene>
    <name evidence="10" type="ORF">DFH08DRAFT_904715</name>
</gene>
<dbReference type="GO" id="GO:0016705">
    <property type="term" value="F:oxidoreductase activity, acting on paired donors, with incorporation or reduction of molecular oxygen"/>
    <property type="evidence" value="ECO:0007669"/>
    <property type="project" value="InterPro"/>
</dbReference>
<comment type="caution">
    <text evidence="10">The sequence shown here is derived from an EMBL/GenBank/DDBJ whole genome shotgun (WGS) entry which is preliminary data.</text>
</comment>
<dbReference type="GO" id="GO:0020037">
    <property type="term" value="F:heme binding"/>
    <property type="evidence" value="ECO:0007669"/>
    <property type="project" value="InterPro"/>
</dbReference>
<protein>
    <submittedName>
        <fullName evidence="10">Cytochrome P450</fullName>
    </submittedName>
</protein>
<accession>A0AAD6Z1K6</accession>
<dbReference type="Pfam" id="PF00067">
    <property type="entry name" value="p450"/>
    <property type="match status" value="1"/>
</dbReference>
<feature type="non-terminal residue" evidence="10">
    <location>
        <position position="597"/>
    </location>
</feature>
<dbReference type="EMBL" id="JARIHO010000111">
    <property type="protein sequence ID" value="KAJ7302822.1"/>
    <property type="molecule type" value="Genomic_DNA"/>
</dbReference>
<dbReference type="InterPro" id="IPR047146">
    <property type="entry name" value="Cyt_P450_E_CYP52_fungi"/>
</dbReference>
<dbReference type="Gene3D" id="1.10.630.10">
    <property type="entry name" value="Cytochrome P450"/>
    <property type="match status" value="1"/>
</dbReference>
<dbReference type="SUPFAM" id="SSF48264">
    <property type="entry name" value="Cytochrome P450"/>
    <property type="match status" value="1"/>
</dbReference>
<comment type="similarity">
    <text evidence="2 9">Belongs to the cytochrome P450 family.</text>
</comment>
<dbReference type="GO" id="GO:0004497">
    <property type="term" value="F:monooxygenase activity"/>
    <property type="evidence" value="ECO:0007669"/>
    <property type="project" value="UniProtKB-KW"/>
</dbReference>
<evidence type="ECO:0000256" key="2">
    <source>
        <dbReference type="ARBA" id="ARBA00010617"/>
    </source>
</evidence>
<dbReference type="CDD" id="cd11063">
    <property type="entry name" value="CYP52"/>
    <property type="match status" value="1"/>
</dbReference>
<keyword evidence="7 9" id="KW-0503">Monooxygenase</keyword>
<evidence type="ECO:0000256" key="9">
    <source>
        <dbReference type="RuleBase" id="RU000461"/>
    </source>
</evidence>
<dbReference type="PROSITE" id="PS00086">
    <property type="entry name" value="CYTOCHROME_P450"/>
    <property type="match status" value="1"/>
</dbReference>
<evidence type="ECO:0000256" key="6">
    <source>
        <dbReference type="ARBA" id="ARBA00023004"/>
    </source>
</evidence>
<evidence type="ECO:0000256" key="7">
    <source>
        <dbReference type="ARBA" id="ARBA00023033"/>
    </source>
</evidence>
<evidence type="ECO:0000313" key="11">
    <source>
        <dbReference type="Proteomes" id="UP001218218"/>
    </source>
</evidence>
<dbReference type="InterPro" id="IPR002401">
    <property type="entry name" value="Cyt_P450_E_grp-I"/>
</dbReference>
<dbReference type="GO" id="GO:0005506">
    <property type="term" value="F:iron ion binding"/>
    <property type="evidence" value="ECO:0007669"/>
    <property type="project" value="InterPro"/>
</dbReference>